<evidence type="ECO:0000313" key="3">
    <source>
        <dbReference type="Proteomes" id="UP001222325"/>
    </source>
</evidence>
<sequence>MSGRTAVTKGSGTIGASECTLSAPTHVSDALFPRPILNICRCDIGRIRDELDVPEFESGSGGVARGQGYMVVPLRQGRRSRRRRRTRDDPGAPHEVLRAPFALEGPATGPSPGSFGSRYGYRPRMAPATVSAQGVAAVALGLTIDRALATDSERGFCGVRQLRRPGNYGPPELYCLYCRFQFLIWVIPKPGAHFLYFVAPRCSTGRWRLVN</sequence>
<dbReference type="Proteomes" id="UP001222325">
    <property type="component" value="Unassembled WGS sequence"/>
</dbReference>
<evidence type="ECO:0000313" key="2">
    <source>
        <dbReference type="EMBL" id="KAJ7082428.1"/>
    </source>
</evidence>
<dbReference type="AlphaFoldDB" id="A0AAD6XJ79"/>
<feature type="region of interest" description="Disordered" evidence="1">
    <location>
        <begin position="75"/>
        <end position="116"/>
    </location>
</feature>
<comment type="caution">
    <text evidence="2">The sequence shown here is derived from an EMBL/GenBank/DDBJ whole genome shotgun (WGS) entry which is preliminary data.</text>
</comment>
<organism evidence="2 3">
    <name type="scientific">Mycena belliarum</name>
    <dbReference type="NCBI Taxonomy" id="1033014"/>
    <lineage>
        <taxon>Eukaryota</taxon>
        <taxon>Fungi</taxon>
        <taxon>Dikarya</taxon>
        <taxon>Basidiomycota</taxon>
        <taxon>Agaricomycotina</taxon>
        <taxon>Agaricomycetes</taxon>
        <taxon>Agaricomycetidae</taxon>
        <taxon>Agaricales</taxon>
        <taxon>Marasmiineae</taxon>
        <taxon>Mycenaceae</taxon>
        <taxon>Mycena</taxon>
    </lineage>
</organism>
<accession>A0AAD6XJ79</accession>
<feature type="compositionally biased region" description="Basic and acidic residues" evidence="1">
    <location>
        <begin position="86"/>
        <end position="97"/>
    </location>
</feature>
<gene>
    <name evidence="2" type="ORF">B0H15DRAFT_993851</name>
</gene>
<name>A0AAD6XJ79_9AGAR</name>
<evidence type="ECO:0000256" key="1">
    <source>
        <dbReference type="SAM" id="MobiDB-lite"/>
    </source>
</evidence>
<reference evidence="2" key="1">
    <citation type="submission" date="2023-03" db="EMBL/GenBank/DDBJ databases">
        <title>Massive genome expansion in bonnet fungi (Mycena s.s.) driven by repeated elements and novel gene families across ecological guilds.</title>
        <authorList>
            <consortium name="Lawrence Berkeley National Laboratory"/>
            <person name="Harder C.B."/>
            <person name="Miyauchi S."/>
            <person name="Viragh M."/>
            <person name="Kuo A."/>
            <person name="Thoen E."/>
            <person name="Andreopoulos B."/>
            <person name="Lu D."/>
            <person name="Skrede I."/>
            <person name="Drula E."/>
            <person name="Henrissat B."/>
            <person name="Morin E."/>
            <person name="Kohler A."/>
            <person name="Barry K."/>
            <person name="LaButti K."/>
            <person name="Morin E."/>
            <person name="Salamov A."/>
            <person name="Lipzen A."/>
            <person name="Mereny Z."/>
            <person name="Hegedus B."/>
            <person name="Baldrian P."/>
            <person name="Stursova M."/>
            <person name="Weitz H."/>
            <person name="Taylor A."/>
            <person name="Grigoriev I.V."/>
            <person name="Nagy L.G."/>
            <person name="Martin F."/>
            <person name="Kauserud H."/>
        </authorList>
    </citation>
    <scope>NUCLEOTIDE SEQUENCE</scope>
    <source>
        <strain evidence="2">CBHHK173m</strain>
    </source>
</reference>
<protein>
    <submittedName>
        <fullName evidence="2">Uncharacterized protein</fullName>
    </submittedName>
</protein>
<proteinExistence type="predicted"/>
<dbReference type="EMBL" id="JARJCN010000045">
    <property type="protein sequence ID" value="KAJ7082428.1"/>
    <property type="molecule type" value="Genomic_DNA"/>
</dbReference>
<feature type="compositionally biased region" description="Basic residues" evidence="1">
    <location>
        <begin position="76"/>
        <end position="85"/>
    </location>
</feature>
<keyword evidence="3" id="KW-1185">Reference proteome</keyword>